<dbReference type="EC" id="4.2.1.93" evidence="7"/>
<name>A0A7M7NHP5_STRPU</name>
<feature type="binding site" evidence="7">
    <location>
        <begin position="236"/>
        <end position="240"/>
    </location>
    <ligand>
        <name>ATP</name>
        <dbReference type="ChEBI" id="CHEBI:30616"/>
    </ligand>
</feature>
<evidence type="ECO:0000313" key="10">
    <source>
        <dbReference type="Proteomes" id="UP000007110"/>
    </source>
</evidence>
<sequence length="346" mass="37705">MLKMFTVQTILCQLINRARPHPSAKLSTGGDNVITTLTDGGHMIEMVRSIVPSLDFTKHKGQDGRIATIGGCREYTGAPYFAAISAFRVGCDLSHVFCTDGAGPVIKSYSPELIVHPCLDAEDGVEEMKKWLPRMHSVVIGPGLGRDQKLLDKVKIVITEAKELDLPLVIDADGVFLLTQAPDLIRDYRQAILTPNVVEFKHLFKSVVGSDVNPAEPQTDVMELSRSLGHVTVCMKGANDIISDGHNVLVCCGEGSPRRCGGQGDILAGTMGVFTFWAHQAVLHRANIKNEYLKIFGPTLCAAYGACLLTKRCSSRAFEKNGRGMTTTEMLPEIQPVFANLYETSE</sequence>
<dbReference type="FunCoup" id="A0A7M7NHP5">
    <property type="interactions" value="1131"/>
</dbReference>
<dbReference type="KEGG" id="spu:586141"/>
<dbReference type="CTD" id="55739"/>
<evidence type="ECO:0000259" key="8">
    <source>
        <dbReference type="PROSITE" id="PS51383"/>
    </source>
</evidence>
<dbReference type="InterPro" id="IPR000631">
    <property type="entry name" value="CARKD"/>
</dbReference>
<dbReference type="PROSITE" id="PS01049">
    <property type="entry name" value="YJEF_C_1"/>
    <property type="match status" value="1"/>
</dbReference>
<dbReference type="EnsemblMetazoa" id="XM_030980706">
    <property type="protein sequence ID" value="XP_030836566"/>
    <property type="gene ID" value="LOC586141"/>
</dbReference>
<feature type="binding site" evidence="7">
    <location>
        <begin position="255"/>
        <end position="264"/>
    </location>
    <ligand>
        <name>ATP</name>
        <dbReference type="ChEBI" id="CHEBI:30616"/>
    </ligand>
</feature>
<dbReference type="OrthoDB" id="8110916at2759"/>
<keyword evidence="3" id="KW-0521">NADP</keyword>
<dbReference type="Pfam" id="PF01256">
    <property type="entry name" value="Carb_kinase"/>
    <property type="match status" value="1"/>
</dbReference>
<comment type="similarity">
    <text evidence="7">Belongs to the NnrD/CARKD family.</text>
</comment>
<feature type="domain" description="YjeF C-terminal" evidence="8">
    <location>
        <begin position="43"/>
        <end position="341"/>
    </location>
</feature>
<evidence type="ECO:0000256" key="7">
    <source>
        <dbReference type="HAMAP-Rule" id="MF_03157"/>
    </source>
</evidence>
<dbReference type="GO" id="GO:0046496">
    <property type="term" value="P:nicotinamide nucleotide metabolic process"/>
    <property type="evidence" value="ECO:0007669"/>
    <property type="project" value="UniProtKB-UniRule"/>
</dbReference>
<evidence type="ECO:0000313" key="9">
    <source>
        <dbReference type="EnsemblMetazoa" id="XP_030836566"/>
    </source>
</evidence>
<dbReference type="Proteomes" id="UP000007110">
    <property type="component" value="Unassembled WGS sequence"/>
</dbReference>
<evidence type="ECO:0000256" key="4">
    <source>
        <dbReference type="ARBA" id="ARBA00023027"/>
    </source>
</evidence>
<organism evidence="9 10">
    <name type="scientific">Strongylocentrotus purpuratus</name>
    <name type="common">Purple sea urchin</name>
    <dbReference type="NCBI Taxonomy" id="7668"/>
    <lineage>
        <taxon>Eukaryota</taxon>
        <taxon>Metazoa</taxon>
        <taxon>Echinodermata</taxon>
        <taxon>Eleutherozoa</taxon>
        <taxon>Echinozoa</taxon>
        <taxon>Echinoidea</taxon>
        <taxon>Euechinoidea</taxon>
        <taxon>Echinacea</taxon>
        <taxon>Camarodonta</taxon>
        <taxon>Echinidea</taxon>
        <taxon>Strongylocentrotidae</taxon>
        <taxon>Strongylocentrotus</taxon>
    </lineage>
</organism>
<keyword evidence="5 7" id="KW-0456">Lyase</keyword>
<feature type="binding site" evidence="7">
    <location>
        <position position="265"/>
    </location>
    <ligand>
        <name>(6S)-NADPHX</name>
        <dbReference type="ChEBI" id="CHEBI:64076"/>
    </ligand>
</feature>
<dbReference type="Gene3D" id="3.40.1190.20">
    <property type="match status" value="1"/>
</dbReference>
<dbReference type="InParanoid" id="A0A7M7NHP5"/>
<keyword evidence="10" id="KW-1185">Reference proteome</keyword>
<keyword evidence="7" id="KW-0597">Phosphoprotein</keyword>
<dbReference type="RefSeq" id="XP_030836566.1">
    <property type="nucleotide sequence ID" value="XM_030980706.1"/>
</dbReference>
<protein>
    <recommendedName>
        <fullName evidence="7">ATP-dependent (S)-NAD(P)H-hydrate dehydratase</fullName>
        <ecNumber evidence="7">4.2.1.93</ecNumber>
    </recommendedName>
    <alternativeName>
        <fullName evidence="7">ATP-dependent NAD(P)HX dehydratase</fullName>
    </alternativeName>
</protein>
<dbReference type="GO" id="GO:0047453">
    <property type="term" value="F:ATP-dependent NAD(P)H-hydrate dehydratase activity"/>
    <property type="evidence" value="ECO:0000318"/>
    <property type="project" value="GO_Central"/>
</dbReference>
<dbReference type="CDD" id="cd01171">
    <property type="entry name" value="YXKO-related"/>
    <property type="match status" value="1"/>
</dbReference>
<dbReference type="HAMAP" id="MF_01965">
    <property type="entry name" value="NADHX_dehydratase"/>
    <property type="match status" value="1"/>
</dbReference>
<proteinExistence type="inferred from homology"/>
<evidence type="ECO:0000256" key="3">
    <source>
        <dbReference type="ARBA" id="ARBA00022857"/>
    </source>
</evidence>
<dbReference type="InterPro" id="IPR029056">
    <property type="entry name" value="Ribokinase-like"/>
</dbReference>
<comment type="cofactor">
    <cofactor evidence="7">
        <name>Mg(2+)</name>
        <dbReference type="ChEBI" id="CHEBI:18420"/>
    </cofactor>
</comment>
<comment type="catalytic activity">
    <reaction evidence="7">
        <text>(6S)-NADHX + ATP = ADP + phosphate + NADH + H(+)</text>
        <dbReference type="Rhea" id="RHEA:19017"/>
        <dbReference type="ChEBI" id="CHEBI:15378"/>
        <dbReference type="ChEBI" id="CHEBI:30616"/>
        <dbReference type="ChEBI" id="CHEBI:43474"/>
        <dbReference type="ChEBI" id="CHEBI:57945"/>
        <dbReference type="ChEBI" id="CHEBI:64074"/>
        <dbReference type="ChEBI" id="CHEBI:456216"/>
        <dbReference type="EC" id="4.2.1.93"/>
    </reaction>
</comment>
<evidence type="ECO:0000256" key="6">
    <source>
        <dbReference type="ARBA" id="ARBA00047472"/>
    </source>
</evidence>
<dbReference type="AlphaFoldDB" id="A0A7M7NHP5"/>
<accession>A0A7M7NHP5</accession>
<dbReference type="GO" id="GO:0110051">
    <property type="term" value="P:metabolite repair"/>
    <property type="evidence" value="ECO:0000318"/>
    <property type="project" value="GO_Central"/>
</dbReference>
<dbReference type="InterPro" id="IPR017953">
    <property type="entry name" value="Carbohydrate_kinase_pred_CS"/>
</dbReference>
<dbReference type="GO" id="GO:0005524">
    <property type="term" value="F:ATP binding"/>
    <property type="evidence" value="ECO:0007669"/>
    <property type="project" value="UniProtKB-KW"/>
</dbReference>
<evidence type="ECO:0000256" key="1">
    <source>
        <dbReference type="ARBA" id="ARBA00022741"/>
    </source>
</evidence>
<dbReference type="RefSeq" id="XP_030836567.1">
    <property type="nucleotide sequence ID" value="XM_030980707.1"/>
</dbReference>
<dbReference type="EnsemblMetazoa" id="XM_030980707">
    <property type="protein sequence ID" value="XP_030836567"/>
    <property type="gene ID" value="LOC586141"/>
</dbReference>
<dbReference type="GeneID" id="586141"/>
<dbReference type="PANTHER" id="PTHR12592">
    <property type="entry name" value="ATP-DEPENDENT (S)-NAD(P)H-HYDRATE DEHYDRATASE FAMILY MEMBER"/>
    <property type="match status" value="1"/>
</dbReference>
<dbReference type="SUPFAM" id="SSF53613">
    <property type="entry name" value="Ribokinase-like"/>
    <property type="match status" value="1"/>
</dbReference>
<dbReference type="OMA" id="WRAAYHN"/>
<evidence type="ECO:0000256" key="2">
    <source>
        <dbReference type="ARBA" id="ARBA00022840"/>
    </source>
</evidence>
<dbReference type="PROSITE" id="PS51383">
    <property type="entry name" value="YJEF_C_3"/>
    <property type="match status" value="1"/>
</dbReference>
<dbReference type="PANTHER" id="PTHR12592:SF0">
    <property type="entry name" value="ATP-DEPENDENT (S)-NAD(P)H-HYDRATE DEHYDRATASE"/>
    <property type="match status" value="1"/>
</dbReference>
<feature type="binding site" evidence="7">
    <location>
        <begin position="196"/>
        <end position="202"/>
    </location>
    <ligand>
        <name>(6S)-NADPHX</name>
        <dbReference type="ChEBI" id="CHEBI:64076"/>
    </ligand>
</feature>
<reference evidence="10" key="1">
    <citation type="submission" date="2015-02" db="EMBL/GenBank/DDBJ databases">
        <title>Genome sequencing for Strongylocentrotus purpuratus.</title>
        <authorList>
            <person name="Murali S."/>
            <person name="Liu Y."/>
            <person name="Vee V."/>
            <person name="English A."/>
            <person name="Wang M."/>
            <person name="Skinner E."/>
            <person name="Han Y."/>
            <person name="Muzny D.M."/>
            <person name="Worley K.C."/>
            <person name="Gibbs R.A."/>
        </authorList>
    </citation>
    <scope>NUCLEOTIDE SEQUENCE</scope>
</reference>
<evidence type="ECO:0000256" key="5">
    <source>
        <dbReference type="ARBA" id="ARBA00023239"/>
    </source>
</evidence>
<feature type="binding site" evidence="7">
    <location>
        <position position="143"/>
    </location>
    <ligand>
        <name>(6S)-NADPHX</name>
        <dbReference type="ChEBI" id="CHEBI:64076"/>
    </ligand>
</feature>
<keyword evidence="4 7" id="KW-0520">NAD</keyword>
<reference evidence="9" key="2">
    <citation type="submission" date="2021-01" db="UniProtKB">
        <authorList>
            <consortium name="EnsemblMetazoa"/>
        </authorList>
    </citation>
    <scope>IDENTIFICATION</scope>
</reference>
<keyword evidence="2 7" id="KW-0067">ATP-binding</keyword>
<dbReference type="NCBIfam" id="TIGR00196">
    <property type="entry name" value="yjeF_cterm"/>
    <property type="match status" value="1"/>
</dbReference>
<keyword evidence="1 7" id="KW-0547">Nucleotide-binding</keyword>
<comment type="catalytic activity">
    <reaction evidence="6 7">
        <text>(6S)-NADPHX + ATP = ADP + phosphate + NADPH + H(+)</text>
        <dbReference type="Rhea" id="RHEA:32231"/>
        <dbReference type="ChEBI" id="CHEBI:15378"/>
        <dbReference type="ChEBI" id="CHEBI:30616"/>
        <dbReference type="ChEBI" id="CHEBI:43474"/>
        <dbReference type="ChEBI" id="CHEBI:57783"/>
        <dbReference type="ChEBI" id="CHEBI:64076"/>
        <dbReference type="ChEBI" id="CHEBI:456216"/>
        <dbReference type="EC" id="4.2.1.93"/>
    </reaction>
</comment>
<dbReference type="FunFam" id="3.40.1190.20:FF:000028">
    <property type="entry name" value="ATP-dependent (S)-NAD(P)H-hydrate dehydratase"/>
    <property type="match status" value="1"/>
</dbReference>
<comment type="function">
    <text evidence="7">Catalyzes the dehydration of the S-form of NAD(P)HX at the expense of ATP, which is converted to ADP. Together with NAD(P)HX epimerase, which catalyzes the epimerization of the S- and R-forms, the enzyme allows the repair of both epimers of NAD(P)HX, a damaged form of NAD(P)H that is a result of enzymatic or heat-dependent hydration.</text>
</comment>